<feature type="region of interest" description="Disordered" evidence="1">
    <location>
        <begin position="82"/>
        <end position="146"/>
    </location>
</feature>
<feature type="compositionally biased region" description="Polar residues" evidence="1">
    <location>
        <begin position="123"/>
        <end position="146"/>
    </location>
</feature>
<dbReference type="EMBL" id="KV011226">
    <property type="protein sequence ID" value="KZV26478.1"/>
    <property type="molecule type" value="Genomic_DNA"/>
</dbReference>
<gene>
    <name evidence="2" type="ORF">F511_36566</name>
</gene>
<evidence type="ECO:0000313" key="2">
    <source>
        <dbReference type="EMBL" id="KZV26478.1"/>
    </source>
</evidence>
<sequence>MLPNCQKTNVIPSLESSQDCDLSLDRGNAHRDLNLGAAADALRNTNQVGDINQMMAAAVDSRDRALVQMGCDMSSGSAHKIIEENLETDTGAEISEDDELQGTSKGPFKRSLSAGNLKIKGPVTTQRVVTRSHTRSQGTSSSQSYQ</sequence>
<proteinExistence type="predicted"/>
<reference evidence="2 3" key="1">
    <citation type="journal article" date="2015" name="Proc. Natl. Acad. Sci. U.S.A.">
        <title>The resurrection genome of Boea hygrometrica: A blueprint for survival of dehydration.</title>
        <authorList>
            <person name="Xiao L."/>
            <person name="Yang G."/>
            <person name="Zhang L."/>
            <person name="Yang X."/>
            <person name="Zhao S."/>
            <person name="Ji Z."/>
            <person name="Zhou Q."/>
            <person name="Hu M."/>
            <person name="Wang Y."/>
            <person name="Chen M."/>
            <person name="Xu Y."/>
            <person name="Jin H."/>
            <person name="Xiao X."/>
            <person name="Hu G."/>
            <person name="Bao F."/>
            <person name="Hu Y."/>
            <person name="Wan P."/>
            <person name="Li L."/>
            <person name="Deng X."/>
            <person name="Kuang T."/>
            <person name="Xiang C."/>
            <person name="Zhu J.K."/>
            <person name="Oliver M.J."/>
            <person name="He Y."/>
        </authorList>
    </citation>
    <scope>NUCLEOTIDE SEQUENCE [LARGE SCALE GENOMIC DNA]</scope>
    <source>
        <strain evidence="3">cv. XS01</strain>
    </source>
</reference>
<accession>A0A2Z7AYL9</accession>
<name>A0A2Z7AYL9_9LAMI</name>
<dbReference type="AlphaFoldDB" id="A0A2Z7AYL9"/>
<dbReference type="Proteomes" id="UP000250235">
    <property type="component" value="Unassembled WGS sequence"/>
</dbReference>
<evidence type="ECO:0000256" key="1">
    <source>
        <dbReference type="SAM" id="MobiDB-lite"/>
    </source>
</evidence>
<protein>
    <submittedName>
        <fullName evidence="2">Transaldolase</fullName>
    </submittedName>
</protein>
<evidence type="ECO:0000313" key="3">
    <source>
        <dbReference type="Proteomes" id="UP000250235"/>
    </source>
</evidence>
<organism evidence="2 3">
    <name type="scientific">Dorcoceras hygrometricum</name>
    <dbReference type="NCBI Taxonomy" id="472368"/>
    <lineage>
        <taxon>Eukaryota</taxon>
        <taxon>Viridiplantae</taxon>
        <taxon>Streptophyta</taxon>
        <taxon>Embryophyta</taxon>
        <taxon>Tracheophyta</taxon>
        <taxon>Spermatophyta</taxon>
        <taxon>Magnoliopsida</taxon>
        <taxon>eudicotyledons</taxon>
        <taxon>Gunneridae</taxon>
        <taxon>Pentapetalae</taxon>
        <taxon>asterids</taxon>
        <taxon>lamiids</taxon>
        <taxon>Lamiales</taxon>
        <taxon>Gesneriaceae</taxon>
        <taxon>Didymocarpoideae</taxon>
        <taxon>Trichosporeae</taxon>
        <taxon>Loxocarpinae</taxon>
        <taxon>Dorcoceras</taxon>
    </lineage>
</organism>
<keyword evidence="3" id="KW-1185">Reference proteome</keyword>